<accession>A0A9J6P7V4</accession>
<evidence type="ECO:0000256" key="1">
    <source>
        <dbReference type="ARBA" id="ARBA00022490"/>
    </source>
</evidence>
<dbReference type="Proteomes" id="UP001055804">
    <property type="component" value="Unassembled WGS sequence"/>
</dbReference>
<dbReference type="GO" id="GO:0005829">
    <property type="term" value="C:cytosol"/>
    <property type="evidence" value="ECO:0007669"/>
    <property type="project" value="TreeGrafter"/>
</dbReference>
<dbReference type="PANTHER" id="PTHR33317:SF4">
    <property type="entry name" value="POLYNUCLEOTIDYL TRANSFERASE, RIBONUCLEASE H-LIKE SUPERFAMILY PROTEIN"/>
    <property type="match status" value="1"/>
</dbReference>
<dbReference type="PANTHER" id="PTHR33317">
    <property type="entry name" value="POLYNUCLEOTIDYL TRANSFERASE, RIBONUCLEASE H-LIKE SUPERFAMILY PROTEIN"/>
    <property type="match status" value="1"/>
</dbReference>
<organism evidence="7 8">
    <name type="scientific">Futiania mangrovi</name>
    <dbReference type="NCBI Taxonomy" id="2959716"/>
    <lineage>
        <taxon>Bacteria</taxon>
        <taxon>Pseudomonadati</taxon>
        <taxon>Pseudomonadota</taxon>
        <taxon>Alphaproteobacteria</taxon>
        <taxon>Futianiales</taxon>
        <taxon>Futianiaceae</taxon>
        <taxon>Futiania</taxon>
    </lineage>
</organism>
<keyword evidence="1 5" id="KW-0963">Cytoplasm</keyword>
<dbReference type="NCBIfam" id="TIGR00250">
    <property type="entry name" value="RNAse_H_YqgF"/>
    <property type="match status" value="1"/>
</dbReference>
<dbReference type="GO" id="GO:0000967">
    <property type="term" value="P:rRNA 5'-end processing"/>
    <property type="evidence" value="ECO:0007669"/>
    <property type="project" value="UniProtKB-UniRule"/>
</dbReference>
<dbReference type="InterPro" id="IPR005227">
    <property type="entry name" value="YqgF"/>
</dbReference>
<comment type="caution">
    <text evidence="7">The sequence shown here is derived from an EMBL/GenBank/DDBJ whole genome shotgun (WGS) entry which is preliminary data.</text>
</comment>
<evidence type="ECO:0000256" key="2">
    <source>
        <dbReference type="ARBA" id="ARBA00022517"/>
    </source>
</evidence>
<dbReference type="GO" id="GO:0004518">
    <property type="term" value="F:nuclease activity"/>
    <property type="evidence" value="ECO:0007669"/>
    <property type="project" value="UniProtKB-KW"/>
</dbReference>
<evidence type="ECO:0000256" key="5">
    <source>
        <dbReference type="HAMAP-Rule" id="MF_00651"/>
    </source>
</evidence>
<dbReference type="GO" id="GO:0016788">
    <property type="term" value="F:hydrolase activity, acting on ester bonds"/>
    <property type="evidence" value="ECO:0007669"/>
    <property type="project" value="UniProtKB-UniRule"/>
</dbReference>
<evidence type="ECO:0000259" key="6">
    <source>
        <dbReference type="SMART" id="SM00732"/>
    </source>
</evidence>
<dbReference type="CDD" id="cd16964">
    <property type="entry name" value="YqgF"/>
    <property type="match status" value="1"/>
</dbReference>
<comment type="subcellular location">
    <subcellularLocation>
        <location evidence="5">Cytoplasm</location>
    </subcellularLocation>
</comment>
<evidence type="ECO:0000256" key="3">
    <source>
        <dbReference type="ARBA" id="ARBA00022722"/>
    </source>
</evidence>
<dbReference type="AlphaFoldDB" id="A0A9J6P7V4"/>
<keyword evidence="4 5" id="KW-0378">Hydrolase</keyword>
<dbReference type="SUPFAM" id="SSF53098">
    <property type="entry name" value="Ribonuclease H-like"/>
    <property type="match status" value="1"/>
</dbReference>
<protein>
    <recommendedName>
        <fullName evidence="5">Putative pre-16S rRNA nuclease</fullName>
        <ecNumber evidence="5">3.1.-.-</ecNumber>
    </recommendedName>
</protein>
<sequence>MGIDLGTKTIGVALSDVGRQVASPFETLKRTKFGPDSQRLGAIAQDHGVCGIVIGFPLNMDGTVGPRAQASRAFARNIAAALSLPVLLWDERMSTMAVERTLIEADLSRAKRAEVVDRAAAAYILQGVLDRLGRLARP</sequence>
<keyword evidence="2 5" id="KW-0690">Ribosome biogenesis</keyword>
<proteinExistence type="inferred from homology"/>
<dbReference type="EMBL" id="JAMZFT010000001">
    <property type="protein sequence ID" value="MCP1335268.1"/>
    <property type="molecule type" value="Genomic_DNA"/>
</dbReference>
<evidence type="ECO:0000256" key="4">
    <source>
        <dbReference type="ARBA" id="ARBA00022801"/>
    </source>
</evidence>
<comment type="similarity">
    <text evidence="5">Belongs to the YqgF HJR family.</text>
</comment>
<dbReference type="EC" id="3.1.-.-" evidence="5"/>
<evidence type="ECO:0000313" key="7">
    <source>
        <dbReference type="EMBL" id="MCP1335268.1"/>
    </source>
</evidence>
<reference evidence="7" key="1">
    <citation type="submission" date="2022-06" db="EMBL/GenBank/DDBJ databases">
        <title>Isolation and Genomics of Futiania mangrovii gen. nov., sp. nov., a Rare and Metabolically-versatile member in the Class Alphaproteobacteria.</title>
        <authorList>
            <person name="Liu L."/>
            <person name="Huang W.-C."/>
            <person name="Pan J."/>
            <person name="Li J."/>
            <person name="Huang Y."/>
            <person name="Du H."/>
            <person name="Liu Y."/>
            <person name="Li M."/>
        </authorList>
    </citation>
    <scope>NUCLEOTIDE SEQUENCE</scope>
    <source>
        <strain evidence="7">FT118</strain>
    </source>
</reference>
<keyword evidence="8" id="KW-1185">Reference proteome</keyword>
<feature type="domain" description="YqgF/RNase H-like" evidence="6">
    <location>
        <begin position="1"/>
        <end position="98"/>
    </location>
</feature>
<dbReference type="SMART" id="SM00732">
    <property type="entry name" value="YqgFc"/>
    <property type="match status" value="1"/>
</dbReference>
<comment type="function">
    <text evidence="5">Could be a nuclease involved in processing of the 5'-end of pre-16S rRNA.</text>
</comment>
<dbReference type="Pfam" id="PF03652">
    <property type="entry name" value="RuvX"/>
    <property type="match status" value="1"/>
</dbReference>
<evidence type="ECO:0000313" key="8">
    <source>
        <dbReference type="Proteomes" id="UP001055804"/>
    </source>
</evidence>
<dbReference type="Gene3D" id="3.30.420.140">
    <property type="entry name" value="YqgF/RNase H-like domain"/>
    <property type="match status" value="1"/>
</dbReference>
<keyword evidence="3 5" id="KW-0540">Nuclease</keyword>
<gene>
    <name evidence="7" type="primary">ruvX</name>
    <name evidence="7" type="ORF">NJQ99_02495</name>
</gene>
<dbReference type="HAMAP" id="MF_00651">
    <property type="entry name" value="Nuclease_YqgF"/>
    <property type="match status" value="1"/>
</dbReference>
<dbReference type="InterPro" id="IPR006641">
    <property type="entry name" value="YqgF/RNaseH-like_dom"/>
</dbReference>
<dbReference type="InterPro" id="IPR037027">
    <property type="entry name" value="YqgF/RNaseH-like_dom_sf"/>
</dbReference>
<name>A0A9J6P7V4_9PROT</name>
<dbReference type="InterPro" id="IPR012337">
    <property type="entry name" value="RNaseH-like_sf"/>
</dbReference>